<evidence type="ECO:0000256" key="8">
    <source>
        <dbReference type="ARBA" id="ARBA00073919"/>
    </source>
</evidence>
<dbReference type="InterPro" id="IPR003439">
    <property type="entry name" value="ABC_transporter-like_ATP-bd"/>
</dbReference>
<evidence type="ECO:0000256" key="5">
    <source>
        <dbReference type="ARBA" id="ARBA00022840"/>
    </source>
</evidence>
<dbReference type="InterPro" id="IPR027417">
    <property type="entry name" value="P-loop_NTPase"/>
</dbReference>
<feature type="region of interest" description="Disordered" evidence="9">
    <location>
        <begin position="68"/>
        <end position="108"/>
    </location>
</feature>
<dbReference type="GO" id="GO:0051607">
    <property type="term" value="P:defense response to virus"/>
    <property type="evidence" value="ECO:0007669"/>
    <property type="project" value="UniProtKB-KW"/>
</dbReference>
<keyword evidence="12" id="KW-1185">Reference proteome</keyword>
<dbReference type="InterPro" id="IPR003593">
    <property type="entry name" value="AAA+_ATPase"/>
</dbReference>
<dbReference type="Proteomes" id="UP000001645">
    <property type="component" value="Chromosome 11"/>
</dbReference>
<name>A0A803XLI7_MELGA</name>
<organism evidence="11 12">
    <name type="scientific">Meleagris gallopavo</name>
    <name type="common">Wild turkey</name>
    <dbReference type="NCBI Taxonomy" id="9103"/>
    <lineage>
        <taxon>Eukaryota</taxon>
        <taxon>Metazoa</taxon>
        <taxon>Chordata</taxon>
        <taxon>Craniata</taxon>
        <taxon>Vertebrata</taxon>
        <taxon>Euteleostomi</taxon>
        <taxon>Archelosauria</taxon>
        <taxon>Archosauria</taxon>
        <taxon>Dinosauria</taxon>
        <taxon>Saurischia</taxon>
        <taxon>Theropoda</taxon>
        <taxon>Coelurosauria</taxon>
        <taxon>Aves</taxon>
        <taxon>Neognathae</taxon>
        <taxon>Galloanserae</taxon>
        <taxon>Galliformes</taxon>
        <taxon>Phasianidae</taxon>
        <taxon>Meleagridinae</taxon>
        <taxon>Meleagris</taxon>
    </lineage>
</organism>
<dbReference type="SUPFAM" id="SSF52540">
    <property type="entry name" value="P-loop containing nucleoside triphosphate hydrolases"/>
    <property type="match status" value="2"/>
</dbReference>
<dbReference type="InterPro" id="IPR050611">
    <property type="entry name" value="ABCF"/>
</dbReference>
<keyword evidence="7" id="KW-0051">Antiviral defense</keyword>
<feature type="compositionally biased region" description="Basic and acidic residues" evidence="9">
    <location>
        <begin position="68"/>
        <end position="80"/>
    </location>
</feature>
<dbReference type="CDD" id="cd03221">
    <property type="entry name" value="ABCF_EF-3"/>
    <property type="match status" value="2"/>
</dbReference>
<dbReference type="SMART" id="SM00382">
    <property type="entry name" value="AAA"/>
    <property type="match status" value="2"/>
</dbReference>
<evidence type="ECO:0000256" key="2">
    <source>
        <dbReference type="ARBA" id="ARBA00022553"/>
    </source>
</evidence>
<reference evidence="11" key="2">
    <citation type="submission" date="2025-08" db="UniProtKB">
        <authorList>
            <consortium name="Ensembl"/>
        </authorList>
    </citation>
    <scope>IDENTIFICATION</scope>
</reference>
<evidence type="ECO:0000313" key="11">
    <source>
        <dbReference type="Ensembl" id="ENSMGAP00000020383.1"/>
    </source>
</evidence>
<reference evidence="11 12" key="1">
    <citation type="journal article" date="2010" name="PLoS Biol.">
        <title>Multi-platform next-generation sequencing of the domestic turkey (Meleagris gallopavo): genome assembly and analysis.</title>
        <authorList>
            <person name="Dalloul R.A."/>
            <person name="Long J.A."/>
            <person name="Zimin A.V."/>
            <person name="Aslam L."/>
            <person name="Beal K."/>
            <person name="Blomberg L.A."/>
            <person name="Bouffard P."/>
            <person name="Burt D.W."/>
            <person name="Crasta O."/>
            <person name="Crooijmans R.P."/>
            <person name="Cooper K."/>
            <person name="Coulombe R.A."/>
            <person name="De S."/>
            <person name="Delany M.E."/>
            <person name="Dodgson J.B."/>
            <person name="Dong J.J."/>
            <person name="Evans C."/>
            <person name="Frederickson K.M."/>
            <person name="Flicek P."/>
            <person name="Florea L."/>
            <person name="Folkerts O."/>
            <person name="Groenen M.A."/>
            <person name="Harkins T.T."/>
            <person name="Herrero J."/>
            <person name="Hoffmann S."/>
            <person name="Megens H.J."/>
            <person name="Jiang A."/>
            <person name="de Jong P."/>
            <person name="Kaiser P."/>
            <person name="Kim H."/>
            <person name="Kim K.W."/>
            <person name="Kim S."/>
            <person name="Langenberger D."/>
            <person name="Lee M.K."/>
            <person name="Lee T."/>
            <person name="Mane S."/>
            <person name="Marcais G."/>
            <person name="Marz M."/>
            <person name="McElroy A.P."/>
            <person name="Modise T."/>
            <person name="Nefedov M."/>
            <person name="Notredame C."/>
            <person name="Paton I.R."/>
            <person name="Payne W.S."/>
            <person name="Pertea G."/>
            <person name="Prickett D."/>
            <person name="Puiu D."/>
            <person name="Qioa D."/>
            <person name="Raineri E."/>
            <person name="Ruffier M."/>
            <person name="Salzberg S.L."/>
            <person name="Schatz M.C."/>
            <person name="Scheuring C."/>
            <person name="Schmidt C.J."/>
            <person name="Schroeder S."/>
            <person name="Searle S.M."/>
            <person name="Smith E.J."/>
            <person name="Smith J."/>
            <person name="Sonstegard T.S."/>
            <person name="Stadler P.F."/>
            <person name="Tafer H."/>
            <person name="Tu Z.J."/>
            <person name="Van Tassell C.P."/>
            <person name="Vilella A.J."/>
            <person name="Williams K.P."/>
            <person name="Yorke J.A."/>
            <person name="Zhang L."/>
            <person name="Zhang H.B."/>
            <person name="Zhang X."/>
            <person name="Zhang Y."/>
            <person name="Reed K.M."/>
        </authorList>
    </citation>
    <scope>NUCLEOTIDE SEQUENCE [LARGE SCALE GENOMIC DNA]</scope>
</reference>
<evidence type="ECO:0000256" key="7">
    <source>
        <dbReference type="ARBA" id="ARBA00023118"/>
    </source>
</evidence>
<protein>
    <recommendedName>
        <fullName evidence="8">ATP-binding cassette sub-family F member 3</fullName>
    </recommendedName>
</protein>
<dbReference type="PROSITE" id="PS00211">
    <property type="entry name" value="ABC_TRANSPORTER_1"/>
    <property type="match status" value="2"/>
</dbReference>
<dbReference type="PANTHER" id="PTHR19211">
    <property type="entry name" value="ATP-BINDING TRANSPORT PROTEIN-RELATED"/>
    <property type="match status" value="1"/>
</dbReference>
<comment type="similarity">
    <text evidence="1">Belongs to the ABC transporter superfamily. ABCF family. EF3 subfamily.</text>
</comment>
<evidence type="ECO:0000256" key="9">
    <source>
        <dbReference type="SAM" id="MobiDB-lite"/>
    </source>
</evidence>
<gene>
    <name evidence="11" type="primary">ABCF3</name>
</gene>
<dbReference type="AlphaFoldDB" id="A0A803XLI7"/>
<evidence type="ECO:0000256" key="1">
    <source>
        <dbReference type="ARBA" id="ARBA00011054"/>
    </source>
</evidence>
<keyword evidence="3" id="KW-0677">Repeat</keyword>
<keyword evidence="4" id="KW-0547">Nucleotide-binding</keyword>
<keyword evidence="6" id="KW-0007">Acetylation</keyword>
<evidence type="ECO:0000313" key="12">
    <source>
        <dbReference type="Proteomes" id="UP000001645"/>
    </source>
</evidence>
<dbReference type="GO" id="GO:0005524">
    <property type="term" value="F:ATP binding"/>
    <property type="evidence" value="ECO:0007669"/>
    <property type="project" value="UniProtKB-KW"/>
</dbReference>
<reference evidence="11" key="3">
    <citation type="submission" date="2025-09" db="UniProtKB">
        <authorList>
            <consortium name="Ensembl"/>
        </authorList>
    </citation>
    <scope>IDENTIFICATION</scope>
</reference>
<dbReference type="FunFam" id="3.40.50.300:FF:000688">
    <property type="entry name" value="ATP-binding cassette sub-family F member 3"/>
    <property type="match status" value="1"/>
</dbReference>
<dbReference type="Ensembl" id="ENSMGAT00000032850.1">
    <property type="protein sequence ID" value="ENSMGAP00000020383.1"/>
    <property type="gene ID" value="ENSMGAG00000008981.3"/>
</dbReference>
<evidence type="ECO:0000256" key="4">
    <source>
        <dbReference type="ARBA" id="ARBA00022741"/>
    </source>
</evidence>
<dbReference type="PANTHER" id="PTHR19211:SF117">
    <property type="entry name" value="ATP-BINDING CASSETTE SUB-FAMILY F MEMBER 3"/>
    <property type="match status" value="1"/>
</dbReference>
<feature type="domain" description="ABC transporter" evidence="10">
    <location>
        <begin position="422"/>
        <end position="637"/>
    </location>
</feature>
<dbReference type="Gene3D" id="3.40.50.300">
    <property type="entry name" value="P-loop containing nucleotide triphosphate hydrolases"/>
    <property type="match status" value="2"/>
</dbReference>
<sequence length="639" mass="72291">MNSGDHLVQPPGTLLPSAFHSFQARGTDRPLFSWSWVFGAFAEDVLSHFLLPQMVNAKKLEKAEAKLKAKQDKRMERDSVKSSGPPVLEEATASQAASKKETRMESSGKNKSYDVRIENFDVSFGERVLLAGADLNLAFGRRYGLVGRNGLGKTTLLKMIASRSLRIPSHISILHVEQEVAGDETPALQSVLECDTARESLLREEKELTAKVNAGRGEGTEGARLSEIYTKLEEIEADKAPARASVILAGLGFNAKMQQQTTKEFSGGWRMRLALARALFARLPTNMLDVRAILWLENYLQTWQSTILVVSHDRNFLNTVATDIIHLHSQRLDTYRGDFENFMKTKEERLKNQQREYEAQQQYREHIQVFIDRFRYNANRASQVQSKLKLLEKLPELKPVDKESEVMMKFPDGFEKFSPPILQLDEVDFCYDPSHYIFRSLSVSADLESRICVVGENGAGKSTMLKILMGELAPVRGIRHAHRNLKIGYFSQHHVDQLDLNISAVELLARKFPGKTEEEYRHQLGSYGVSGELAVRPVASLSGGQKSRVAFAQMTMSCPNFYILDEPTNHLDMETIEALAKALNKFRGGIILVSHDECFIRLVCHELWVCENATVTRIEGGFDQYRDILKEQFRKEGFL</sequence>
<keyword evidence="5" id="KW-0067">ATP-binding</keyword>
<dbReference type="PROSITE" id="PS50893">
    <property type="entry name" value="ABC_TRANSPORTER_2"/>
    <property type="match status" value="2"/>
</dbReference>
<dbReference type="Bgee" id="ENSMGAG00000008981">
    <property type="expression patterns" value="Expressed in pectoralis major and 17 other cell types or tissues"/>
</dbReference>
<dbReference type="Pfam" id="PF00005">
    <property type="entry name" value="ABC_tran"/>
    <property type="match status" value="2"/>
</dbReference>
<accession>A0A803XLI7</accession>
<proteinExistence type="inferred from homology"/>
<evidence type="ECO:0000259" key="10">
    <source>
        <dbReference type="PROSITE" id="PS50893"/>
    </source>
</evidence>
<dbReference type="GeneTree" id="ENSGT00940000155604"/>
<evidence type="ECO:0000256" key="3">
    <source>
        <dbReference type="ARBA" id="ARBA00022737"/>
    </source>
</evidence>
<dbReference type="OrthoDB" id="2110130at2759"/>
<dbReference type="InParanoid" id="A0A803XLI7"/>
<evidence type="ECO:0000256" key="6">
    <source>
        <dbReference type="ARBA" id="ARBA00022990"/>
    </source>
</evidence>
<dbReference type="InterPro" id="IPR032781">
    <property type="entry name" value="ABC_tran_Xtn"/>
</dbReference>
<dbReference type="GO" id="GO:0016887">
    <property type="term" value="F:ATP hydrolysis activity"/>
    <property type="evidence" value="ECO:0007669"/>
    <property type="project" value="InterPro"/>
</dbReference>
<dbReference type="Pfam" id="PF12848">
    <property type="entry name" value="ABC_tran_Xtn"/>
    <property type="match status" value="1"/>
</dbReference>
<dbReference type="InterPro" id="IPR017871">
    <property type="entry name" value="ABC_transporter-like_CS"/>
</dbReference>
<feature type="compositionally biased region" description="Basic and acidic residues" evidence="9">
    <location>
        <begin position="98"/>
        <end position="108"/>
    </location>
</feature>
<dbReference type="FunFam" id="3.40.50.300:FF:000104">
    <property type="entry name" value="ATP-binding cassette sub-family F member 3"/>
    <property type="match status" value="1"/>
</dbReference>
<keyword evidence="2" id="KW-0597">Phosphoprotein</keyword>
<feature type="domain" description="ABC transporter" evidence="10">
    <location>
        <begin position="115"/>
        <end position="354"/>
    </location>
</feature>